<reference evidence="4" key="1">
    <citation type="journal article" date="2013" name="Science">
        <title>Comparative analysis of bat genomes provides insight into the evolution of flight and immunity.</title>
        <authorList>
            <person name="Zhang G."/>
            <person name="Cowled C."/>
            <person name="Shi Z."/>
            <person name="Huang Z."/>
            <person name="Bishop-Lilly K.A."/>
            <person name="Fang X."/>
            <person name="Wynne J.W."/>
            <person name="Xiong Z."/>
            <person name="Baker M.L."/>
            <person name="Zhao W."/>
            <person name="Tachedjian M."/>
            <person name="Zhu Y."/>
            <person name="Zhou P."/>
            <person name="Jiang X."/>
            <person name="Ng J."/>
            <person name="Yang L."/>
            <person name="Wu L."/>
            <person name="Xiao J."/>
            <person name="Feng Y."/>
            <person name="Chen Y."/>
            <person name="Sun X."/>
            <person name="Zhang Y."/>
            <person name="Marsh G.A."/>
            <person name="Crameri G."/>
            <person name="Broder C.C."/>
            <person name="Frey K.G."/>
            <person name="Wang L.F."/>
            <person name="Wang J."/>
        </authorList>
    </citation>
    <scope>NUCLEOTIDE SEQUENCE [LARGE SCALE GENOMIC DNA]</scope>
</reference>
<keyword evidence="1" id="KW-0479">Metal-binding</keyword>
<keyword evidence="2" id="KW-0480">Metal-thiolate cluster</keyword>
<proteinExistence type="predicted"/>
<gene>
    <name evidence="3" type="ORF">MDA_GLEAN10018639</name>
</gene>
<name>L5M4N0_MYODS</name>
<dbReference type="Gene3D" id="4.10.10.10">
    <property type="entry name" value="Metallothionein Isoform II"/>
    <property type="match status" value="1"/>
</dbReference>
<dbReference type="GO" id="GO:0046872">
    <property type="term" value="F:metal ion binding"/>
    <property type="evidence" value="ECO:0007669"/>
    <property type="project" value="UniProtKB-KW"/>
</dbReference>
<accession>L5M4N0</accession>
<dbReference type="InterPro" id="IPR017854">
    <property type="entry name" value="Metalthion_dom_sf"/>
</dbReference>
<evidence type="ECO:0000256" key="2">
    <source>
        <dbReference type="ARBA" id="ARBA00022851"/>
    </source>
</evidence>
<evidence type="ECO:0000256" key="1">
    <source>
        <dbReference type="ARBA" id="ARBA00022723"/>
    </source>
</evidence>
<protein>
    <submittedName>
        <fullName evidence="3">Uncharacterized protein</fullName>
    </submittedName>
</protein>
<dbReference type="SUPFAM" id="SSF57868">
    <property type="entry name" value="Metallothionein"/>
    <property type="match status" value="1"/>
</dbReference>
<dbReference type="EMBL" id="KB104013">
    <property type="protein sequence ID" value="ELK33584.1"/>
    <property type="molecule type" value="Genomic_DNA"/>
</dbReference>
<sequence length="227" mass="24607">MTRTDHQGADAQCRSYRVTATLQGGMLDCWFQPDPCRPGRGTPLVHKSSSRDILCKHVQRNTNTNPINGASVHSDGTALEYFYNSKYVNLTRIQNDCKVNGSHLLLNRKERKGDRNFDEKHQLAASCTPPTGDGACNPGMCPDWNGTSDLLVHRLMLNQLSHTGWASLTNIRPPASHLLKMGPKCSCPAGGPCTCAASCKCTSCKKSCCSCGLQGCICKGASDKRSC</sequence>
<dbReference type="Proteomes" id="UP000010556">
    <property type="component" value="Unassembled WGS sequence"/>
</dbReference>
<organism evidence="3 4">
    <name type="scientific">Myotis davidii</name>
    <name type="common">David's myotis</name>
    <dbReference type="NCBI Taxonomy" id="225400"/>
    <lineage>
        <taxon>Eukaryota</taxon>
        <taxon>Metazoa</taxon>
        <taxon>Chordata</taxon>
        <taxon>Craniata</taxon>
        <taxon>Vertebrata</taxon>
        <taxon>Euteleostomi</taxon>
        <taxon>Mammalia</taxon>
        <taxon>Eutheria</taxon>
        <taxon>Laurasiatheria</taxon>
        <taxon>Chiroptera</taxon>
        <taxon>Yangochiroptera</taxon>
        <taxon>Vespertilionidae</taxon>
        <taxon>Myotis</taxon>
    </lineage>
</organism>
<keyword evidence="4" id="KW-1185">Reference proteome</keyword>
<dbReference type="InterPro" id="IPR023587">
    <property type="entry name" value="Metalthion_dom_sf_vert"/>
</dbReference>
<dbReference type="AlphaFoldDB" id="L5M4N0"/>
<evidence type="ECO:0000313" key="4">
    <source>
        <dbReference type="Proteomes" id="UP000010556"/>
    </source>
</evidence>
<evidence type="ECO:0000313" key="3">
    <source>
        <dbReference type="EMBL" id="ELK33584.1"/>
    </source>
</evidence>